<evidence type="ECO:0000256" key="2">
    <source>
        <dbReference type="ARBA" id="ARBA00006464"/>
    </source>
</evidence>
<evidence type="ECO:0000256" key="6">
    <source>
        <dbReference type="ARBA" id="ARBA00022989"/>
    </source>
</evidence>
<feature type="transmembrane region" description="Helical" evidence="9">
    <location>
        <begin position="51"/>
        <end position="74"/>
    </location>
</feature>
<evidence type="ECO:0000256" key="8">
    <source>
        <dbReference type="ARBA" id="ARBA00023169"/>
    </source>
</evidence>
<protein>
    <submittedName>
        <fullName evidence="11">Lipopolysaccharide/colanic/teichoic acid biosynthesis glycosyltransferase</fullName>
    </submittedName>
</protein>
<dbReference type="InterPro" id="IPR003362">
    <property type="entry name" value="Bact_transf"/>
</dbReference>
<evidence type="ECO:0000256" key="9">
    <source>
        <dbReference type="SAM" id="Phobius"/>
    </source>
</evidence>
<dbReference type="GO" id="GO:0000271">
    <property type="term" value="P:polysaccharide biosynthetic process"/>
    <property type="evidence" value="ECO:0007669"/>
    <property type="project" value="UniProtKB-KW"/>
</dbReference>
<evidence type="ECO:0000256" key="5">
    <source>
        <dbReference type="ARBA" id="ARBA00022692"/>
    </source>
</evidence>
<dbReference type="GO" id="GO:0005886">
    <property type="term" value="C:plasma membrane"/>
    <property type="evidence" value="ECO:0007669"/>
    <property type="project" value="UniProtKB-SubCell"/>
</dbReference>
<dbReference type="PANTHER" id="PTHR30576:SF4">
    <property type="entry name" value="UNDECAPRENYL-PHOSPHATE GALACTOSE PHOSPHOTRANSFERASE"/>
    <property type="match status" value="1"/>
</dbReference>
<evidence type="ECO:0000313" key="12">
    <source>
        <dbReference type="Proteomes" id="UP000253345"/>
    </source>
</evidence>
<keyword evidence="3" id="KW-1003">Cell membrane</keyword>
<dbReference type="GO" id="GO:0016780">
    <property type="term" value="F:phosphotransferase activity, for other substituted phosphate groups"/>
    <property type="evidence" value="ECO:0007669"/>
    <property type="project" value="TreeGrafter"/>
</dbReference>
<dbReference type="Proteomes" id="UP000253345">
    <property type="component" value="Unassembled WGS sequence"/>
</dbReference>
<dbReference type="Pfam" id="PF02397">
    <property type="entry name" value="Bac_transf"/>
    <property type="match status" value="1"/>
</dbReference>
<keyword evidence="8" id="KW-0270">Exopolysaccharide synthesis</keyword>
<evidence type="ECO:0000256" key="3">
    <source>
        <dbReference type="ARBA" id="ARBA00022475"/>
    </source>
</evidence>
<evidence type="ECO:0000313" key="11">
    <source>
        <dbReference type="EMBL" id="RCW85070.1"/>
    </source>
</evidence>
<dbReference type="EMBL" id="QPJL01000006">
    <property type="protein sequence ID" value="RCW85070.1"/>
    <property type="molecule type" value="Genomic_DNA"/>
</dbReference>
<comment type="caution">
    <text evidence="11">The sequence shown here is derived from an EMBL/GenBank/DDBJ whole genome shotgun (WGS) entry which is preliminary data.</text>
</comment>
<keyword evidence="12" id="KW-1185">Reference proteome</keyword>
<keyword evidence="6 9" id="KW-1133">Transmembrane helix</keyword>
<dbReference type="AlphaFoldDB" id="A0A368YXY7"/>
<name>A0A368YXY7_9RHOB</name>
<sequence length="239" mass="26975">MIRMGFEMRHITDFDIDTMVSVLQASKDETNNSPAGIKSFYARFVKRPLDVLLVVMAAPFVLPVVLVLALVIWYNGDKPFYTQLRVGRSGRSFRLWKLRTMVANADACLADYLASNPEAKAEWDLTQKLKKDPRITSTGTFLRKTSLDELPQLWNVLRGDMSLVGPRPMMLDQQTLYPGSDYYHLRPGVTGLWQISDRNDSSFAARATFDASYAKDLSLHEDAKIVAKTIGVVLRCTGY</sequence>
<keyword evidence="5 9" id="KW-0812">Transmembrane</keyword>
<feature type="domain" description="Bacterial sugar transferase" evidence="10">
    <location>
        <begin position="46"/>
        <end position="234"/>
    </location>
</feature>
<gene>
    <name evidence="11" type="ORF">DFP89_10688</name>
</gene>
<comment type="similarity">
    <text evidence="2">Belongs to the bacterial sugar transferase family.</text>
</comment>
<reference evidence="11 12" key="1">
    <citation type="submission" date="2018-07" db="EMBL/GenBank/DDBJ databases">
        <title>Genomic Encyclopedia of Type Strains, Phase III (KMG-III): the genomes of soil and plant-associated and newly described type strains.</title>
        <authorList>
            <person name="Whitman W."/>
        </authorList>
    </citation>
    <scope>NUCLEOTIDE SEQUENCE [LARGE SCALE GENOMIC DNA]</scope>
    <source>
        <strain evidence="11 12">CECT 8525</strain>
    </source>
</reference>
<evidence type="ECO:0000259" key="10">
    <source>
        <dbReference type="Pfam" id="PF02397"/>
    </source>
</evidence>
<evidence type="ECO:0000256" key="4">
    <source>
        <dbReference type="ARBA" id="ARBA00022679"/>
    </source>
</evidence>
<evidence type="ECO:0000256" key="7">
    <source>
        <dbReference type="ARBA" id="ARBA00023136"/>
    </source>
</evidence>
<accession>A0A368YXY7</accession>
<dbReference type="PANTHER" id="PTHR30576">
    <property type="entry name" value="COLANIC BIOSYNTHESIS UDP-GLUCOSE LIPID CARRIER TRANSFERASE"/>
    <property type="match status" value="1"/>
</dbReference>
<keyword evidence="4 11" id="KW-0808">Transferase</keyword>
<comment type="subcellular location">
    <subcellularLocation>
        <location evidence="1">Cell membrane</location>
    </subcellularLocation>
</comment>
<keyword evidence="7 9" id="KW-0472">Membrane</keyword>
<proteinExistence type="inferred from homology"/>
<organism evidence="11 12">
    <name type="scientific">Paracoccus lutimaris</name>
    <dbReference type="NCBI Taxonomy" id="1490030"/>
    <lineage>
        <taxon>Bacteria</taxon>
        <taxon>Pseudomonadati</taxon>
        <taxon>Pseudomonadota</taxon>
        <taxon>Alphaproteobacteria</taxon>
        <taxon>Rhodobacterales</taxon>
        <taxon>Paracoccaceae</taxon>
        <taxon>Paracoccus</taxon>
    </lineage>
</organism>
<evidence type="ECO:0000256" key="1">
    <source>
        <dbReference type="ARBA" id="ARBA00004236"/>
    </source>
</evidence>